<proteinExistence type="predicted"/>
<dbReference type="EMBL" id="QKYT01000522">
    <property type="protein sequence ID" value="RIA84038.1"/>
    <property type="molecule type" value="Genomic_DNA"/>
</dbReference>
<name>A0A397SDG4_9GLOM</name>
<accession>A0A397SDG4</accession>
<gene>
    <name evidence="1" type="ORF">C1645_832866</name>
</gene>
<reference evidence="1 2" key="1">
    <citation type="submission" date="2018-06" db="EMBL/GenBank/DDBJ databases">
        <title>Comparative genomics reveals the genomic features of Rhizophagus irregularis, R. cerebriforme, R. diaphanum and Gigaspora rosea, and their symbiotic lifestyle signature.</title>
        <authorList>
            <person name="Morin E."/>
            <person name="San Clemente H."/>
            <person name="Chen E.C.H."/>
            <person name="De La Providencia I."/>
            <person name="Hainaut M."/>
            <person name="Kuo A."/>
            <person name="Kohler A."/>
            <person name="Murat C."/>
            <person name="Tang N."/>
            <person name="Roy S."/>
            <person name="Loubradou J."/>
            <person name="Henrissat B."/>
            <person name="Grigoriev I.V."/>
            <person name="Corradi N."/>
            <person name="Roux C."/>
            <person name="Martin F.M."/>
        </authorList>
    </citation>
    <scope>NUCLEOTIDE SEQUENCE [LARGE SCALE GENOMIC DNA]</scope>
    <source>
        <strain evidence="1 2">DAOM 227022</strain>
    </source>
</reference>
<protein>
    <submittedName>
        <fullName evidence="1">Uncharacterized protein</fullName>
    </submittedName>
</protein>
<comment type="caution">
    <text evidence="1">The sequence shown here is derived from an EMBL/GenBank/DDBJ whole genome shotgun (WGS) entry which is preliminary data.</text>
</comment>
<evidence type="ECO:0000313" key="2">
    <source>
        <dbReference type="Proteomes" id="UP000265703"/>
    </source>
</evidence>
<dbReference type="AlphaFoldDB" id="A0A397SDG4"/>
<dbReference type="Proteomes" id="UP000265703">
    <property type="component" value="Unassembled WGS sequence"/>
</dbReference>
<evidence type="ECO:0000313" key="1">
    <source>
        <dbReference type="EMBL" id="RIA84038.1"/>
    </source>
</evidence>
<organism evidence="1 2">
    <name type="scientific">Glomus cerebriforme</name>
    <dbReference type="NCBI Taxonomy" id="658196"/>
    <lineage>
        <taxon>Eukaryota</taxon>
        <taxon>Fungi</taxon>
        <taxon>Fungi incertae sedis</taxon>
        <taxon>Mucoromycota</taxon>
        <taxon>Glomeromycotina</taxon>
        <taxon>Glomeromycetes</taxon>
        <taxon>Glomerales</taxon>
        <taxon>Glomeraceae</taxon>
        <taxon>Glomus</taxon>
    </lineage>
</organism>
<keyword evidence="2" id="KW-1185">Reference proteome</keyword>
<sequence>MGKRSSNGSSFKLKNGFSVFSLILESRNWFSELFSPDWEEKMSGMGREISSLYFQFDTGIGNSSLSFWINSSLIRVLGFRKRLEIWFAKKLKHSALRIWNQKRNFASVN</sequence>